<dbReference type="InterPro" id="IPR019734">
    <property type="entry name" value="TPR_rpt"/>
</dbReference>
<reference evidence="6" key="1">
    <citation type="submission" date="2021-03" db="EMBL/GenBank/DDBJ databases">
        <authorList>
            <person name="Tagirdzhanova G."/>
        </authorList>
    </citation>
    <scope>NUCLEOTIDE SEQUENCE</scope>
</reference>
<sequence>MEEDQENIDLNAEWTTRWAEASKWLMDSGQIKAGDLALMPDQIAAKIQQRGQSSRKVLLKVTMIAASIGSQFFGPTQLGMNAINFFVDAAVKCKKVYDDLSTLFTKVLDALERFEVYRAEQARLSKSTRKLASMILVQFVKICQVGHKILHGGFRSALKRTVAIALFDDKGEVNHALQALEQLMEKELRLNTAQAMVQSTVARLNTDHIMATTDRIEGTTDHIKTSVDHVEVTVDLIRASTDHIETTTDSMKATIDSSKNTIEQMNYSFESFVHEQKENKEKSVVDKQLQEKLSNNGGNQEETRKMLLANAMPDSGAWLEDLEAFQTWVDLEQSDQYMLLLHGGESSGKSVLSSRIAEIIGTKYPRTADADKHAFVAFFHFVSGNSSETAPRDKTLQSNKPDLVSSGSSEKQTANLYTALRSMALQLTKVDDKYRKYLYTVLEKSNDLPTDINALFKTLFIDCSNYSTLFLLFDDIHELANKSSFASLVEFIDEDRSFTKHIKILATSRLDVLGSSNSLAPSTSQVELSSENQDLRHFVTRKVMELPFLRGPGPDLTKLREEINDALSGCKTFNEVLYPLREIEHKQRPGEIRQVLETVKLQIGQKGWVAQLLDRCNKLNNDDIKDLNALLEWVMCHYTDLHIDRLAEILRLRNPEQPSMKPLAARLDDEFRGFFELDRRDFRVSLAFDAIEEYFKDLTEKAVSSESNVEAPITESEIKMMSRILKSFCDDDMYVKFGFGTFFESKRLRGNSKVHINTDEMQAHTALDCMKFACWNGSKIQQTMAEDWIWHLWKVDISLLDQQLKAEMGKYLVPMLSEDSAMERWYTTYFEIHWYLRDNDVSEMLLKWLTDTAAKKMLTQAQKDWIENVASESGQSEGKLYLPIIRYIAHRWLLDPIIVQAPSQSQSSYDTCIVVRAFLIKIKHSTFVDVELYDDSTVEQVDAIVEWVKDAASITTLSAVMLYKAASMYHAVNVLPKAIELYQEAEEMEPTLHQAISFRARATESLGKTEEAIELMSSVIHMQEEQGSSDHDTFQENQRLLAEWHEALGHHEEACTIYRLRLKKNPLDFDSVYSLINIYIQKNDHESGRELLNNLAKQEIEGCDVLTALIMDIEFLDRLRNISRKAKEAGCLELLNDTLTKAIDKSIHKHRNAHARLDQSEEYAKALATLLRLHYFGIPWLLNYTDESQDRQRLIQQAEKATKHPTMDDYDASRLQRQMAYSLCSIHLQQAKNTPSNSEAEKSILKKVRGYHSRDSLVTSDDVDRMLTAYHASRGNLAAARDLLRYDVKIGLDLLSDEDKDNDWQGYEKLGVSFLRCKDDRNALAAFSMIGPLLTSSSDDPDDKTAPDDKTVSINETAPESAGETLEESQATTTGDPSSEAEQLLEGPISRYCDGCVNHNWTYASDMYWCRVCRDIQLCKGCFDTLDEISEDERSGLVNCREHEFFHVPPWNATKSEQMGEDMIEVEGRSMSIEDWKSSIRKTWELL</sequence>
<evidence type="ECO:0000313" key="7">
    <source>
        <dbReference type="Proteomes" id="UP000664169"/>
    </source>
</evidence>
<dbReference type="PANTHER" id="PTHR10039:SF17">
    <property type="entry name" value="FUNGAL STAND N-TERMINAL GOODBYE DOMAIN-CONTAINING PROTEIN-RELATED"/>
    <property type="match status" value="1"/>
</dbReference>
<dbReference type="Proteomes" id="UP000664169">
    <property type="component" value="Unassembled WGS sequence"/>
</dbReference>
<evidence type="ECO:0000259" key="5">
    <source>
        <dbReference type="Pfam" id="PF24883"/>
    </source>
</evidence>
<dbReference type="OrthoDB" id="2913095at2759"/>
<proteinExistence type="predicted"/>
<dbReference type="PROSITE" id="PS50005">
    <property type="entry name" value="TPR"/>
    <property type="match status" value="1"/>
</dbReference>
<feature type="compositionally biased region" description="Polar residues" evidence="3">
    <location>
        <begin position="1368"/>
        <end position="1380"/>
    </location>
</feature>
<dbReference type="InterPro" id="IPR031350">
    <property type="entry name" value="Goodbye_dom"/>
</dbReference>
<feature type="region of interest" description="Disordered" evidence="3">
    <location>
        <begin position="1336"/>
        <end position="1380"/>
    </location>
</feature>
<dbReference type="Pfam" id="PF24883">
    <property type="entry name" value="NPHP3_N"/>
    <property type="match status" value="2"/>
</dbReference>
<gene>
    <name evidence="6" type="ORF">GOMPHAMPRED_005024</name>
</gene>
<comment type="caution">
    <text evidence="6">The sequence shown here is derived from an EMBL/GenBank/DDBJ whole genome shotgun (WGS) entry which is preliminary data.</text>
</comment>
<feature type="repeat" description="TPR" evidence="2">
    <location>
        <begin position="959"/>
        <end position="992"/>
    </location>
</feature>
<feature type="domain" description="Fungal STAND N-terminal Goodbye" evidence="4">
    <location>
        <begin position="47"/>
        <end position="117"/>
    </location>
</feature>
<dbReference type="InterPro" id="IPR056884">
    <property type="entry name" value="NPHP3-like_N"/>
</dbReference>
<evidence type="ECO:0000256" key="1">
    <source>
        <dbReference type="ARBA" id="ARBA00022737"/>
    </source>
</evidence>
<organism evidence="6 7">
    <name type="scientific">Gomphillus americanus</name>
    <dbReference type="NCBI Taxonomy" id="1940652"/>
    <lineage>
        <taxon>Eukaryota</taxon>
        <taxon>Fungi</taxon>
        <taxon>Dikarya</taxon>
        <taxon>Ascomycota</taxon>
        <taxon>Pezizomycotina</taxon>
        <taxon>Lecanoromycetes</taxon>
        <taxon>OSLEUM clade</taxon>
        <taxon>Ostropomycetidae</taxon>
        <taxon>Ostropales</taxon>
        <taxon>Graphidaceae</taxon>
        <taxon>Gomphilloideae</taxon>
        <taxon>Gomphillus</taxon>
    </lineage>
</organism>
<evidence type="ECO:0000256" key="2">
    <source>
        <dbReference type="PROSITE-ProRule" id="PRU00339"/>
    </source>
</evidence>
<evidence type="ECO:0000259" key="4">
    <source>
        <dbReference type="Pfam" id="PF17109"/>
    </source>
</evidence>
<dbReference type="EMBL" id="CAJPDQ010000003">
    <property type="protein sequence ID" value="CAF9907125.1"/>
    <property type="molecule type" value="Genomic_DNA"/>
</dbReference>
<feature type="compositionally biased region" description="Polar residues" evidence="3">
    <location>
        <begin position="396"/>
        <end position="409"/>
    </location>
</feature>
<dbReference type="Gene3D" id="1.25.40.10">
    <property type="entry name" value="Tetratricopeptide repeat domain"/>
    <property type="match status" value="1"/>
</dbReference>
<evidence type="ECO:0000313" key="6">
    <source>
        <dbReference type="EMBL" id="CAF9907125.1"/>
    </source>
</evidence>
<dbReference type="PANTHER" id="PTHR10039">
    <property type="entry name" value="AMELOGENIN"/>
    <property type="match status" value="1"/>
</dbReference>
<feature type="domain" description="Nephrocystin 3-like N-terminal" evidence="5">
    <location>
        <begin position="315"/>
        <end position="390"/>
    </location>
</feature>
<accession>A0A8H3EKA2</accession>
<protein>
    <recommendedName>
        <fullName evidence="8">Fungal STAND N-terminal Goodbye domain-containing protein</fullName>
    </recommendedName>
</protein>
<keyword evidence="7" id="KW-1185">Reference proteome</keyword>
<evidence type="ECO:0008006" key="8">
    <source>
        <dbReference type="Google" id="ProtNLM"/>
    </source>
</evidence>
<dbReference type="InterPro" id="IPR011990">
    <property type="entry name" value="TPR-like_helical_dom_sf"/>
</dbReference>
<feature type="region of interest" description="Disordered" evidence="3">
    <location>
        <begin position="386"/>
        <end position="409"/>
    </location>
</feature>
<evidence type="ECO:0000256" key="3">
    <source>
        <dbReference type="SAM" id="MobiDB-lite"/>
    </source>
</evidence>
<dbReference type="SUPFAM" id="SSF48452">
    <property type="entry name" value="TPR-like"/>
    <property type="match status" value="1"/>
</dbReference>
<name>A0A8H3EKA2_9LECA</name>
<keyword evidence="2" id="KW-0802">TPR repeat</keyword>
<feature type="domain" description="Nephrocystin 3-like N-terminal" evidence="5">
    <location>
        <begin position="409"/>
        <end position="509"/>
    </location>
</feature>
<keyword evidence="1" id="KW-0677">Repeat</keyword>
<dbReference type="Pfam" id="PF17109">
    <property type="entry name" value="Goodbye"/>
    <property type="match status" value="1"/>
</dbReference>